<dbReference type="GO" id="GO:0046872">
    <property type="term" value="F:metal ion binding"/>
    <property type="evidence" value="ECO:0007669"/>
    <property type="project" value="UniProtKB-KW"/>
</dbReference>
<dbReference type="SUPFAM" id="SSF51717">
    <property type="entry name" value="Dihydropteroate synthetase-like"/>
    <property type="match status" value="1"/>
</dbReference>
<keyword evidence="8" id="KW-0289">Folate biosynthesis</keyword>
<dbReference type="PROSITE" id="PS00793">
    <property type="entry name" value="DHPS_2"/>
    <property type="match status" value="1"/>
</dbReference>
<dbReference type="PANTHER" id="PTHR20941:SF1">
    <property type="entry name" value="FOLIC ACID SYNTHESIS PROTEIN FOL1"/>
    <property type="match status" value="1"/>
</dbReference>
<dbReference type="Pfam" id="PF00809">
    <property type="entry name" value="Pterin_bind"/>
    <property type="match status" value="1"/>
</dbReference>
<sequence length="281" mass="30150">MIKKFAGLSLKNKIIMGVLNLSEDTFYKGSLAGSAEEAAARAEKMVEKGAQIIDLGGMSTGPSSEPISAEEEKNRLLPAVKSVHEKVDVPISVDTQRAVVAEESLDLGASIINDISGFKADSEMAQVIADHDCFAIIMANRISGRIRTAEKKGKDISNMEKIKKGLKESLQICKKQNVDLKKISIDPGIGFGRGAKDDLKVLANLDELSTFRHPICLGVSRKSFIKKTLGLKGPQECLPGSLGVTALAVIGGTVDIIRTHDPEETSQLVRIIEAVQRAGET</sequence>
<dbReference type="GO" id="GO:0004156">
    <property type="term" value="F:dihydropteroate synthase activity"/>
    <property type="evidence" value="ECO:0007669"/>
    <property type="project" value="UniProtKB-EC"/>
</dbReference>
<dbReference type="Gene3D" id="3.20.20.20">
    <property type="entry name" value="Dihydropteroate synthase-like"/>
    <property type="match status" value="1"/>
</dbReference>
<evidence type="ECO:0000256" key="7">
    <source>
        <dbReference type="ARBA" id="ARBA00022842"/>
    </source>
</evidence>
<evidence type="ECO:0000313" key="10">
    <source>
        <dbReference type="EMBL" id="KXA90079.1"/>
    </source>
</evidence>
<dbReference type="AlphaFoldDB" id="A0A133U7B9"/>
<dbReference type="InterPro" id="IPR006390">
    <property type="entry name" value="DHP_synth_dom"/>
</dbReference>
<evidence type="ECO:0000256" key="6">
    <source>
        <dbReference type="ARBA" id="ARBA00022723"/>
    </source>
</evidence>
<dbReference type="EMBL" id="LHXK01000013">
    <property type="protein sequence ID" value="KXA90079.1"/>
    <property type="molecule type" value="Genomic_DNA"/>
</dbReference>
<dbReference type="InterPro" id="IPR000489">
    <property type="entry name" value="Pterin-binding_dom"/>
</dbReference>
<comment type="caution">
    <text evidence="10">The sequence shown here is derived from an EMBL/GenBank/DDBJ whole genome shotgun (WGS) entry which is preliminary data.</text>
</comment>
<evidence type="ECO:0000256" key="4">
    <source>
        <dbReference type="ARBA" id="ARBA00012458"/>
    </source>
</evidence>
<comment type="pathway">
    <text evidence="3">Cofactor biosynthesis; tetrahydrofolate biosynthesis; 7,8-dihydrofolate from 2-amino-4-hydroxy-6-hydroxymethyl-7,8-dihydropteridine diphosphate and 4-aminobenzoate: step 1/2.</text>
</comment>
<dbReference type="PROSITE" id="PS50972">
    <property type="entry name" value="PTERIN_BINDING"/>
    <property type="match status" value="1"/>
</dbReference>
<protein>
    <recommendedName>
        <fullName evidence="4">dihydropteroate synthase</fullName>
        <ecNumber evidence="4">2.5.1.15</ecNumber>
    </recommendedName>
</protein>
<evidence type="ECO:0000256" key="1">
    <source>
        <dbReference type="ARBA" id="ARBA00000012"/>
    </source>
</evidence>
<comment type="catalytic activity">
    <reaction evidence="1">
        <text>(7,8-dihydropterin-6-yl)methyl diphosphate + 4-aminobenzoate = 7,8-dihydropteroate + diphosphate</text>
        <dbReference type="Rhea" id="RHEA:19949"/>
        <dbReference type="ChEBI" id="CHEBI:17836"/>
        <dbReference type="ChEBI" id="CHEBI:17839"/>
        <dbReference type="ChEBI" id="CHEBI:33019"/>
        <dbReference type="ChEBI" id="CHEBI:72950"/>
        <dbReference type="EC" id="2.5.1.15"/>
    </reaction>
</comment>
<dbReference type="InterPro" id="IPR045031">
    <property type="entry name" value="DHP_synth-like"/>
</dbReference>
<evidence type="ECO:0000256" key="2">
    <source>
        <dbReference type="ARBA" id="ARBA00001946"/>
    </source>
</evidence>
<feature type="domain" description="Pterin-binding" evidence="9">
    <location>
        <begin position="13"/>
        <end position="270"/>
    </location>
</feature>
<reference evidence="10 11" key="1">
    <citation type="journal article" date="2016" name="Sci. Rep.">
        <title>Metabolic traits of an uncultured archaeal lineage -MSBL1- from brine pools of the Red Sea.</title>
        <authorList>
            <person name="Mwirichia R."/>
            <person name="Alam I."/>
            <person name="Rashid M."/>
            <person name="Vinu M."/>
            <person name="Ba-Alawi W."/>
            <person name="Anthony Kamau A."/>
            <person name="Kamanda Ngugi D."/>
            <person name="Goker M."/>
            <person name="Klenk H.P."/>
            <person name="Bajic V."/>
            <person name="Stingl U."/>
        </authorList>
    </citation>
    <scope>NUCLEOTIDE SEQUENCE [LARGE SCALE GENOMIC DNA]</scope>
    <source>
        <strain evidence="10">SCGC-AAA259B11</strain>
    </source>
</reference>
<keyword evidence="5" id="KW-0808">Transferase</keyword>
<name>A0A133U7B9_9EURY</name>
<comment type="cofactor">
    <cofactor evidence="2">
        <name>Mg(2+)</name>
        <dbReference type="ChEBI" id="CHEBI:18420"/>
    </cofactor>
</comment>
<evidence type="ECO:0000256" key="3">
    <source>
        <dbReference type="ARBA" id="ARBA00004763"/>
    </source>
</evidence>
<dbReference type="PANTHER" id="PTHR20941">
    <property type="entry name" value="FOLATE SYNTHESIS PROTEINS"/>
    <property type="match status" value="1"/>
</dbReference>
<dbReference type="GO" id="GO:0046656">
    <property type="term" value="P:folic acid biosynthetic process"/>
    <property type="evidence" value="ECO:0007669"/>
    <property type="project" value="UniProtKB-KW"/>
</dbReference>
<evidence type="ECO:0000256" key="8">
    <source>
        <dbReference type="ARBA" id="ARBA00022909"/>
    </source>
</evidence>
<accession>A0A133U7B9</accession>
<dbReference type="GO" id="GO:0046654">
    <property type="term" value="P:tetrahydrofolate biosynthetic process"/>
    <property type="evidence" value="ECO:0007669"/>
    <property type="project" value="TreeGrafter"/>
</dbReference>
<keyword evidence="11" id="KW-1185">Reference proteome</keyword>
<keyword evidence="7" id="KW-0460">Magnesium</keyword>
<gene>
    <name evidence="10" type="ORF">AKJ61_01465</name>
</gene>
<dbReference type="InterPro" id="IPR011005">
    <property type="entry name" value="Dihydropteroate_synth-like_sf"/>
</dbReference>
<organism evidence="10 11">
    <name type="scientific">candidate division MSBL1 archaeon SCGC-AAA259B11</name>
    <dbReference type="NCBI Taxonomy" id="1698260"/>
    <lineage>
        <taxon>Archaea</taxon>
        <taxon>Methanobacteriati</taxon>
        <taxon>Methanobacteriota</taxon>
        <taxon>candidate division MSBL1</taxon>
    </lineage>
</organism>
<dbReference type="NCBIfam" id="TIGR01496">
    <property type="entry name" value="DHPS"/>
    <property type="match status" value="1"/>
</dbReference>
<evidence type="ECO:0000256" key="5">
    <source>
        <dbReference type="ARBA" id="ARBA00022679"/>
    </source>
</evidence>
<evidence type="ECO:0000259" key="9">
    <source>
        <dbReference type="PROSITE" id="PS50972"/>
    </source>
</evidence>
<dbReference type="EC" id="2.5.1.15" evidence="4"/>
<keyword evidence="6" id="KW-0479">Metal-binding</keyword>
<evidence type="ECO:0000313" key="11">
    <source>
        <dbReference type="Proteomes" id="UP000070184"/>
    </source>
</evidence>
<dbReference type="Proteomes" id="UP000070184">
    <property type="component" value="Unassembled WGS sequence"/>
</dbReference>
<proteinExistence type="predicted"/>